<gene>
    <name evidence="2" type="ORF">E2562_001454</name>
</gene>
<dbReference type="EMBL" id="SPHZ02000006">
    <property type="protein sequence ID" value="KAF0910268.1"/>
    <property type="molecule type" value="Genomic_DNA"/>
</dbReference>
<accession>A0A6G1DC84</accession>
<dbReference type="AlphaFoldDB" id="A0A6G1DC84"/>
<protein>
    <submittedName>
        <fullName evidence="2">Uncharacterized protein</fullName>
    </submittedName>
</protein>
<comment type="caution">
    <text evidence="2">The sequence shown here is derived from an EMBL/GenBank/DDBJ whole genome shotgun (WGS) entry which is preliminary data.</text>
</comment>
<feature type="compositionally biased region" description="Basic and acidic residues" evidence="1">
    <location>
        <begin position="92"/>
        <end position="103"/>
    </location>
</feature>
<organism evidence="2 3">
    <name type="scientific">Oryza meyeriana var. granulata</name>
    <dbReference type="NCBI Taxonomy" id="110450"/>
    <lineage>
        <taxon>Eukaryota</taxon>
        <taxon>Viridiplantae</taxon>
        <taxon>Streptophyta</taxon>
        <taxon>Embryophyta</taxon>
        <taxon>Tracheophyta</taxon>
        <taxon>Spermatophyta</taxon>
        <taxon>Magnoliopsida</taxon>
        <taxon>Liliopsida</taxon>
        <taxon>Poales</taxon>
        <taxon>Poaceae</taxon>
        <taxon>BOP clade</taxon>
        <taxon>Oryzoideae</taxon>
        <taxon>Oryzeae</taxon>
        <taxon>Oryzinae</taxon>
        <taxon>Oryza</taxon>
        <taxon>Oryza meyeriana</taxon>
    </lineage>
</organism>
<reference evidence="2 3" key="1">
    <citation type="submission" date="2019-11" db="EMBL/GenBank/DDBJ databases">
        <title>Whole genome sequence of Oryza granulata.</title>
        <authorList>
            <person name="Li W."/>
        </authorList>
    </citation>
    <scope>NUCLEOTIDE SEQUENCE [LARGE SCALE GENOMIC DNA]</scope>
    <source>
        <strain evidence="3">cv. Menghai</strain>
        <tissue evidence="2">Leaf</tissue>
    </source>
</reference>
<sequence length="103" mass="11237">MAMIKHWENECEKAILTITCATGNNGKRWPAARIGGNGFGVNNGEQFLVVHGGNRAVDETVGNLAMLAAKAVWPRISRNDDDQRLEGGTSWVRKEERSPMNGG</sequence>
<proteinExistence type="predicted"/>
<feature type="region of interest" description="Disordered" evidence="1">
    <location>
        <begin position="78"/>
        <end position="103"/>
    </location>
</feature>
<dbReference type="Proteomes" id="UP000479710">
    <property type="component" value="Unassembled WGS sequence"/>
</dbReference>
<name>A0A6G1DC84_9ORYZ</name>
<keyword evidence="3" id="KW-1185">Reference proteome</keyword>
<evidence type="ECO:0000313" key="3">
    <source>
        <dbReference type="Proteomes" id="UP000479710"/>
    </source>
</evidence>
<evidence type="ECO:0000256" key="1">
    <source>
        <dbReference type="SAM" id="MobiDB-lite"/>
    </source>
</evidence>
<evidence type="ECO:0000313" key="2">
    <source>
        <dbReference type="EMBL" id="KAF0910268.1"/>
    </source>
</evidence>